<protein>
    <recommendedName>
        <fullName evidence="3">Retroviral polymerase SH3-like domain-containing protein</fullName>
    </recommendedName>
</protein>
<dbReference type="Proteomes" id="UP000479710">
    <property type="component" value="Unassembled WGS sequence"/>
</dbReference>
<organism evidence="4 5">
    <name type="scientific">Oryza meyeriana var. granulata</name>
    <dbReference type="NCBI Taxonomy" id="110450"/>
    <lineage>
        <taxon>Eukaryota</taxon>
        <taxon>Viridiplantae</taxon>
        <taxon>Streptophyta</taxon>
        <taxon>Embryophyta</taxon>
        <taxon>Tracheophyta</taxon>
        <taxon>Spermatophyta</taxon>
        <taxon>Magnoliopsida</taxon>
        <taxon>Liliopsida</taxon>
        <taxon>Poales</taxon>
        <taxon>Poaceae</taxon>
        <taxon>BOP clade</taxon>
        <taxon>Oryzoideae</taxon>
        <taxon>Oryzeae</taxon>
        <taxon>Oryzinae</taxon>
        <taxon>Oryza</taxon>
        <taxon>Oryza meyeriana</taxon>
    </lineage>
</organism>
<evidence type="ECO:0000256" key="1">
    <source>
        <dbReference type="ARBA" id="ARBA00022679"/>
    </source>
</evidence>
<sequence length="286" mass="31604">MKMIFVGYEPGTKAYSAYNPATWRVHITRDVVFDELAQWDWGKEGAKVTAQEAAPFDVEFMTSSLFYPGDAALPEATVHTERVARAIWCPRMQGYRAHAAADKCHIRAAQGSEAEPPNDGRAQFVFSADHRSRMEPRVPDKYLGNCIGPCFALAPKKEIAATGADRLFTARSVITTAVDQATRYEPDYWDRCSELAKELSTLECPPFSVTGSPRFRVYDVDFGFGRPTKVEIVTVGKTGAMSVAEGRGGSGGIEVGIALPPERMERFRRCFSDAMAWLSSSSSDKY</sequence>
<dbReference type="InterPro" id="IPR023213">
    <property type="entry name" value="CAT-like_dom_sf"/>
</dbReference>
<evidence type="ECO:0000313" key="4">
    <source>
        <dbReference type="EMBL" id="KAF0934871.1"/>
    </source>
</evidence>
<comment type="caution">
    <text evidence="4">The sequence shown here is derived from an EMBL/GenBank/DDBJ whole genome shotgun (WGS) entry which is preliminary data.</text>
</comment>
<name>A0A6G1FDD6_9ORYZ</name>
<dbReference type="InterPro" id="IPR051504">
    <property type="entry name" value="Plant_metabolite_acyltrans"/>
</dbReference>
<accession>A0A6G1FDD6</accession>
<dbReference type="OrthoDB" id="694216at2759"/>
<keyword evidence="2" id="KW-0012">Acyltransferase</keyword>
<evidence type="ECO:0000256" key="2">
    <source>
        <dbReference type="ARBA" id="ARBA00023315"/>
    </source>
</evidence>
<dbReference type="Gene3D" id="3.30.559.10">
    <property type="entry name" value="Chloramphenicol acetyltransferase-like domain"/>
    <property type="match status" value="1"/>
</dbReference>
<dbReference type="Pfam" id="PF25597">
    <property type="entry name" value="SH3_retrovirus"/>
    <property type="match status" value="1"/>
</dbReference>
<dbReference type="AlphaFoldDB" id="A0A6G1FDD6"/>
<dbReference type="Pfam" id="PF02458">
    <property type="entry name" value="Transferase"/>
    <property type="match status" value="1"/>
</dbReference>
<dbReference type="GO" id="GO:0050734">
    <property type="term" value="F:hydroxycinnamoyltransferase activity"/>
    <property type="evidence" value="ECO:0007669"/>
    <property type="project" value="UniProtKB-ARBA"/>
</dbReference>
<evidence type="ECO:0000259" key="3">
    <source>
        <dbReference type="Pfam" id="PF25597"/>
    </source>
</evidence>
<dbReference type="PANTHER" id="PTHR31625">
    <property type="match status" value="1"/>
</dbReference>
<evidence type="ECO:0000313" key="5">
    <source>
        <dbReference type="Proteomes" id="UP000479710"/>
    </source>
</evidence>
<keyword evidence="1" id="KW-0808">Transferase</keyword>
<gene>
    <name evidence="4" type="ORF">E2562_028874</name>
</gene>
<proteinExistence type="predicted"/>
<keyword evidence="5" id="KW-1185">Reference proteome</keyword>
<dbReference type="EMBL" id="SPHZ02000001">
    <property type="protein sequence ID" value="KAF0934871.1"/>
    <property type="molecule type" value="Genomic_DNA"/>
</dbReference>
<feature type="domain" description="Retroviral polymerase SH3-like" evidence="3">
    <location>
        <begin position="2"/>
        <end position="44"/>
    </location>
</feature>
<dbReference type="InterPro" id="IPR057670">
    <property type="entry name" value="SH3_retrovirus"/>
</dbReference>
<reference evidence="4 5" key="1">
    <citation type="submission" date="2019-11" db="EMBL/GenBank/DDBJ databases">
        <title>Whole genome sequence of Oryza granulata.</title>
        <authorList>
            <person name="Li W."/>
        </authorList>
    </citation>
    <scope>NUCLEOTIDE SEQUENCE [LARGE SCALE GENOMIC DNA]</scope>
    <source>
        <strain evidence="5">cv. Menghai</strain>
        <tissue evidence="4">Leaf</tissue>
    </source>
</reference>